<evidence type="ECO:0000256" key="2">
    <source>
        <dbReference type="ARBA" id="ARBA00007320"/>
    </source>
</evidence>
<dbReference type="GO" id="GO:0015934">
    <property type="term" value="C:large ribosomal subunit"/>
    <property type="evidence" value="ECO:0007669"/>
    <property type="project" value="InterPro"/>
</dbReference>
<dbReference type="GO" id="GO:0003723">
    <property type="term" value="F:RNA binding"/>
    <property type="evidence" value="ECO:0007669"/>
    <property type="project" value="UniProtKB-UniRule"/>
</dbReference>
<dbReference type="SUPFAM" id="SSF52540">
    <property type="entry name" value="P-loop containing nucleoside triphosphate hydrolases"/>
    <property type="match status" value="1"/>
</dbReference>
<dbReference type="GO" id="GO:0003735">
    <property type="term" value="F:structural constituent of ribosome"/>
    <property type="evidence" value="ECO:0007669"/>
    <property type="project" value="InterPro"/>
</dbReference>
<sequence length="1219" mass="134940">MDDDGLMFNFGGGSDSGAVTNRKTAAKGGKWRDRLKAKKAAKSFNRNQGILPDGSNGQPALPKQQRSDNAGSTRLTKADKSTTKDGVKDSSKPAEAHTTASKIAHGKAQVMSSLFTFNPTIERNYKAEKDVNKGDVVPSNAPVADTTTFLGIGIEPDLVEHMTNKLSITTPTNIQKNALPILLGPSRTVLDAKIPSKDVDVVVQAQTGSGKTLTYLLPIVNRLISASTSLTGLTAFGDRSVGTVAIILTPTRELAQQVLTVLTSILSIPPSKTPGKKRNHWVVPGIVIGGDKKSSEKARLRKGVNILVSTPGRLLDHLKTTKSFSIENLKWLVLDEADRLLDLGFEETIKDIMKIIDERTATPGKFKQAMTNKFWPKRRQTVLCSATLRDDVQKLAGQSLVDPVFVSGNGDVSSMAAATEGMSARDDDAKFTTPNQLKQTCVLTPAKLRLVTLLAMLKSCYTTRKGGRMTHKNNKVIVFFSCCDSVDFHYDLFINAGKPRNEGDNDSDDSDDEDPTQKILREVLDGQPPKKKYPGRKPITPPTQTAKDEVVGVSGTGKLLENVPIFRLHGDLGQAIRSQTYQEFGQAQSGVLLCTDVAARGLDLPDVNRIIQYDAPSDLKDYVHRVGRTARLGKAGEANLFLLPSEMEYLDILKAQDLHASIVPVETVLGHLTVHSNSQDYQTPAQELQNMLEQCVLSSSERMNLARKSYWSSVRAYTTHSAAEKHIFHIKKLHLGHYAKSFAMREAPSDMNETNSKTQKKRQQKNDRLPGMNTSNNRTKRKYDQASEFAISGAASTSIVFIPSRKMSRSSMSGRSHTTSSSDDDRRPYDAVEQSKFHPAKNGQVPLGVVKSYATRVGWLNNHIPASFGFSKQWKKRYFVLVDSMLFIYKDDNPNQVWRNFMELSKDTIVFVTNEFGNKLYCIEIRKPGQERSWYVQADGPDDTKVWLNDLKGTVKWIKTGKRDDDDAASTLSDSLSSLDMSANRHSQQQQQQQHLVQPPPPAPEYTNRPPPPVPSDLRSATRYKMMPPPLPPPTSILPPTPTSRSPPVSRSNSFRQVPPPTPPPFTSLPAIPGNSPLHHNRKKRGHVSAGHGRVGKHRKHPGGRGLAGGQHHHRINMDKYHPGYFGKVGMRYFHKTHNQFHRPIVNLDKIWTLVGEEVRNKYKNTEKVAVIDALQHGFHKVLAKGRLPEQPVIVRTKFVSRRAEEKIKAAGGVVELIA</sequence>
<keyword evidence="9 13" id="KW-0694">RNA-binding</keyword>
<dbReference type="SMART" id="SM01178">
    <property type="entry name" value="DUF4217"/>
    <property type="match status" value="1"/>
</dbReference>
<proteinExistence type="inferred from homology"/>
<feature type="compositionally biased region" description="Pro residues" evidence="14">
    <location>
        <begin position="1027"/>
        <end position="1042"/>
    </location>
</feature>
<keyword evidence="6 13" id="KW-0378">Hydrolase</keyword>
<evidence type="ECO:0000256" key="13">
    <source>
        <dbReference type="RuleBase" id="RU365068"/>
    </source>
</evidence>
<dbReference type="GO" id="GO:0006364">
    <property type="term" value="P:rRNA processing"/>
    <property type="evidence" value="ECO:0007669"/>
    <property type="project" value="UniProtKB-KW"/>
</dbReference>
<dbReference type="EMBL" id="JAEPRA010000001">
    <property type="protein sequence ID" value="KAG2189256.1"/>
    <property type="molecule type" value="Genomic_DNA"/>
</dbReference>
<keyword evidence="11 12" id="KW-0687">Ribonucleoprotein</keyword>
<dbReference type="InterPro" id="IPR001196">
    <property type="entry name" value="Ribosomal_uL15_CS"/>
</dbReference>
<feature type="compositionally biased region" description="Pro residues" evidence="14">
    <location>
        <begin position="1058"/>
        <end position="1067"/>
    </location>
</feature>
<feature type="compositionally biased region" description="Low complexity" evidence="14">
    <location>
        <begin position="809"/>
        <end position="821"/>
    </location>
</feature>
<keyword evidence="10 12" id="KW-0689">Ribosomal protein</keyword>
<keyword evidence="3" id="KW-0690">Ribosome biogenesis</keyword>
<evidence type="ECO:0000256" key="6">
    <source>
        <dbReference type="ARBA" id="ARBA00022801"/>
    </source>
</evidence>
<evidence type="ECO:0000256" key="1">
    <source>
        <dbReference type="ARBA" id="ARBA00004604"/>
    </source>
</evidence>
<evidence type="ECO:0000259" key="16">
    <source>
        <dbReference type="PROSITE" id="PS51192"/>
    </source>
</evidence>
<dbReference type="InterPro" id="IPR011993">
    <property type="entry name" value="PH-like_dom_sf"/>
</dbReference>
<dbReference type="Proteomes" id="UP000612746">
    <property type="component" value="Unassembled WGS sequence"/>
</dbReference>
<evidence type="ECO:0000256" key="7">
    <source>
        <dbReference type="ARBA" id="ARBA00022806"/>
    </source>
</evidence>
<keyword evidence="7 13" id="KW-0347">Helicase</keyword>
<evidence type="ECO:0000256" key="9">
    <source>
        <dbReference type="ARBA" id="ARBA00022884"/>
    </source>
</evidence>
<feature type="compositionally biased region" description="Low complexity" evidence="14">
    <location>
        <begin position="979"/>
        <end position="997"/>
    </location>
</feature>
<keyword evidence="5 13" id="KW-0547">Nucleotide-binding</keyword>
<gene>
    <name evidence="18" type="ORF">INT44_004398</name>
</gene>
<dbReference type="GO" id="GO:0005524">
    <property type="term" value="F:ATP binding"/>
    <property type="evidence" value="ECO:0007669"/>
    <property type="project" value="UniProtKB-UniRule"/>
</dbReference>
<dbReference type="InterPro" id="IPR014001">
    <property type="entry name" value="Helicase_ATP-bd"/>
</dbReference>
<comment type="subcellular location">
    <subcellularLocation>
        <location evidence="1">Nucleus</location>
        <location evidence="1">Nucleolus</location>
    </subcellularLocation>
</comment>
<dbReference type="Pfam" id="PF00169">
    <property type="entry name" value="PH"/>
    <property type="match status" value="1"/>
</dbReference>
<keyword evidence="19" id="KW-1185">Reference proteome</keyword>
<feature type="domain" description="PH" evidence="15">
    <location>
        <begin position="853"/>
        <end position="956"/>
    </location>
</feature>
<accession>A0A8H7QD56</accession>
<feature type="region of interest" description="Disordered" evidence="14">
    <location>
        <begin position="979"/>
        <end position="1112"/>
    </location>
</feature>
<dbReference type="PROSITE" id="PS00039">
    <property type="entry name" value="DEAD_ATP_HELICASE"/>
    <property type="match status" value="1"/>
</dbReference>
<dbReference type="InterPro" id="IPR027417">
    <property type="entry name" value="P-loop_NTPase"/>
</dbReference>
<dbReference type="GO" id="GO:0005730">
    <property type="term" value="C:nucleolus"/>
    <property type="evidence" value="ECO:0007669"/>
    <property type="project" value="UniProtKB-SubCell"/>
</dbReference>
<evidence type="ECO:0000256" key="14">
    <source>
        <dbReference type="SAM" id="MobiDB-lite"/>
    </source>
</evidence>
<feature type="domain" description="Helicase C-terminal" evidence="17">
    <location>
        <begin position="515"/>
        <end position="673"/>
    </location>
</feature>
<feature type="compositionally biased region" description="Pro residues" evidence="14">
    <location>
        <begin position="998"/>
        <end position="1015"/>
    </location>
</feature>
<dbReference type="InterPro" id="IPR001849">
    <property type="entry name" value="PH_domain"/>
</dbReference>
<feature type="region of interest" description="Disordered" evidence="14">
    <location>
        <begin position="746"/>
        <end position="784"/>
    </location>
</feature>
<evidence type="ECO:0000256" key="10">
    <source>
        <dbReference type="ARBA" id="ARBA00022980"/>
    </source>
</evidence>
<dbReference type="Pfam" id="PF00270">
    <property type="entry name" value="DEAD"/>
    <property type="match status" value="1"/>
</dbReference>
<dbReference type="CDD" id="cd18787">
    <property type="entry name" value="SF2_C_DEAD"/>
    <property type="match status" value="1"/>
</dbReference>
<dbReference type="FunFam" id="3.100.10.10:FF:000002">
    <property type="entry name" value="60S ribosomal protein L27a"/>
    <property type="match status" value="1"/>
</dbReference>
<comment type="domain">
    <text evidence="13">The Q motif is unique to and characteristic of the DEAD box family of RNA helicases and controls ATP binding and hydrolysis.</text>
</comment>
<dbReference type="SUPFAM" id="SSF50729">
    <property type="entry name" value="PH domain-like"/>
    <property type="match status" value="1"/>
</dbReference>
<feature type="region of interest" description="Disordered" evidence="14">
    <location>
        <begin position="806"/>
        <end position="829"/>
    </location>
</feature>
<name>A0A8H7QD56_9FUNG</name>
<dbReference type="InterPro" id="IPR025313">
    <property type="entry name" value="SPB4-like_CTE"/>
</dbReference>
<dbReference type="Gene3D" id="3.100.10.10">
    <property type="match status" value="1"/>
</dbReference>
<evidence type="ECO:0000256" key="5">
    <source>
        <dbReference type="ARBA" id="ARBA00022741"/>
    </source>
</evidence>
<dbReference type="Pfam" id="PF00828">
    <property type="entry name" value="Ribosomal_L27A"/>
    <property type="match status" value="1"/>
</dbReference>
<dbReference type="InterPro" id="IPR030878">
    <property type="entry name" value="Ribosomal_uL15"/>
</dbReference>
<protein>
    <recommendedName>
        <fullName evidence="13">ATP-dependent RNA helicase</fullName>
        <ecNumber evidence="13">3.6.4.13</ecNumber>
    </recommendedName>
</protein>
<feature type="region of interest" description="Disordered" evidence="14">
    <location>
        <begin position="1"/>
        <end position="104"/>
    </location>
</feature>
<dbReference type="GO" id="GO:0016787">
    <property type="term" value="F:hydrolase activity"/>
    <property type="evidence" value="ECO:0007669"/>
    <property type="project" value="UniProtKB-KW"/>
</dbReference>
<comment type="caution">
    <text evidence="18">The sequence shown here is derived from an EMBL/GenBank/DDBJ whole genome shotgun (WGS) entry which is preliminary data.</text>
</comment>
<dbReference type="InterPro" id="IPR000629">
    <property type="entry name" value="RNA-helicase_DEAD-box_CS"/>
</dbReference>
<dbReference type="SUPFAM" id="SSF52080">
    <property type="entry name" value="Ribosomal proteins L15p and L18e"/>
    <property type="match status" value="1"/>
</dbReference>
<dbReference type="PROSITE" id="PS50003">
    <property type="entry name" value="PH_DOMAIN"/>
    <property type="match status" value="1"/>
</dbReference>
<evidence type="ECO:0000313" key="18">
    <source>
        <dbReference type="EMBL" id="KAG2189256.1"/>
    </source>
</evidence>
<reference evidence="18" key="1">
    <citation type="submission" date="2020-12" db="EMBL/GenBank/DDBJ databases">
        <title>Metabolic potential, ecology and presence of endohyphal bacteria is reflected in genomic diversity of Mucoromycotina.</title>
        <authorList>
            <person name="Muszewska A."/>
            <person name="Okrasinska A."/>
            <person name="Steczkiewicz K."/>
            <person name="Drgas O."/>
            <person name="Orlowska M."/>
            <person name="Perlinska-Lenart U."/>
            <person name="Aleksandrzak-Piekarczyk T."/>
            <person name="Szatraj K."/>
            <person name="Zielenkiewicz U."/>
            <person name="Pilsyk S."/>
            <person name="Malc E."/>
            <person name="Mieczkowski P."/>
            <person name="Kruszewska J.S."/>
            <person name="Biernat P."/>
            <person name="Pawlowska J."/>
        </authorList>
    </citation>
    <scope>NUCLEOTIDE SEQUENCE</scope>
    <source>
        <strain evidence="18">WA0000051536</strain>
    </source>
</reference>
<evidence type="ECO:0000259" key="15">
    <source>
        <dbReference type="PROSITE" id="PS50003"/>
    </source>
</evidence>
<feature type="region of interest" description="Disordered" evidence="14">
    <location>
        <begin position="521"/>
        <end position="547"/>
    </location>
</feature>
<dbReference type="InterPro" id="IPR036227">
    <property type="entry name" value="Ribosomal_uL15/eL18_sf"/>
</dbReference>
<comment type="function">
    <text evidence="13">RNA helicase.</text>
</comment>
<organism evidence="18 19">
    <name type="scientific">Umbelopsis vinacea</name>
    <dbReference type="NCBI Taxonomy" id="44442"/>
    <lineage>
        <taxon>Eukaryota</taxon>
        <taxon>Fungi</taxon>
        <taxon>Fungi incertae sedis</taxon>
        <taxon>Mucoromycota</taxon>
        <taxon>Mucoromycotina</taxon>
        <taxon>Umbelopsidomycetes</taxon>
        <taxon>Umbelopsidales</taxon>
        <taxon>Umbelopsidaceae</taxon>
        <taxon>Umbelopsis</taxon>
    </lineage>
</organism>
<dbReference type="CDD" id="cd17949">
    <property type="entry name" value="DEADc_DDX31"/>
    <property type="match status" value="1"/>
</dbReference>
<dbReference type="InterPro" id="IPR001650">
    <property type="entry name" value="Helicase_C-like"/>
</dbReference>
<dbReference type="AlphaFoldDB" id="A0A8H7QD56"/>
<dbReference type="SMART" id="SM00487">
    <property type="entry name" value="DEXDc"/>
    <property type="match status" value="1"/>
</dbReference>
<dbReference type="OrthoDB" id="422663at2759"/>
<comment type="similarity">
    <text evidence="13">Belongs to the DEAD box helicase family.</text>
</comment>
<dbReference type="GO" id="GO:0003724">
    <property type="term" value="F:RNA helicase activity"/>
    <property type="evidence" value="ECO:0007669"/>
    <property type="project" value="UniProtKB-EC"/>
</dbReference>
<comment type="similarity">
    <text evidence="2 12">Belongs to the universal ribosomal protein uL15 family.</text>
</comment>
<dbReference type="EC" id="3.6.4.13" evidence="13"/>
<evidence type="ECO:0000256" key="3">
    <source>
        <dbReference type="ARBA" id="ARBA00022517"/>
    </source>
</evidence>
<dbReference type="PANTHER" id="PTHR24031">
    <property type="entry name" value="RNA HELICASE"/>
    <property type="match status" value="1"/>
</dbReference>
<dbReference type="Gene3D" id="2.30.29.30">
    <property type="entry name" value="Pleckstrin-homology domain (PH domain)/Phosphotyrosine-binding domain (PTB)"/>
    <property type="match status" value="1"/>
</dbReference>
<dbReference type="Pfam" id="PF00271">
    <property type="entry name" value="Helicase_C"/>
    <property type="match status" value="1"/>
</dbReference>
<dbReference type="InterPro" id="IPR011545">
    <property type="entry name" value="DEAD/DEAH_box_helicase_dom"/>
</dbReference>
<dbReference type="CDD" id="cd00821">
    <property type="entry name" value="PH"/>
    <property type="match status" value="1"/>
</dbReference>
<evidence type="ECO:0000256" key="4">
    <source>
        <dbReference type="ARBA" id="ARBA00022552"/>
    </source>
</evidence>
<evidence type="ECO:0000256" key="8">
    <source>
        <dbReference type="ARBA" id="ARBA00022840"/>
    </source>
</evidence>
<dbReference type="Pfam" id="PF13959">
    <property type="entry name" value="CTE_SPB4"/>
    <property type="match status" value="1"/>
</dbReference>
<dbReference type="SMART" id="SM00490">
    <property type="entry name" value="HELICc"/>
    <property type="match status" value="1"/>
</dbReference>
<comment type="catalytic activity">
    <reaction evidence="13">
        <text>ATP + H2O = ADP + phosphate + H(+)</text>
        <dbReference type="Rhea" id="RHEA:13065"/>
        <dbReference type="ChEBI" id="CHEBI:15377"/>
        <dbReference type="ChEBI" id="CHEBI:15378"/>
        <dbReference type="ChEBI" id="CHEBI:30616"/>
        <dbReference type="ChEBI" id="CHEBI:43474"/>
        <dbReference type="ChEBI" id="CHEBI:456216"/>
        <dbReference type="EC" id="3.6.4.13"/>
    </reaction>
</comment>
<dbReference type="PROSITE" id="PS51192">
    <property type="entry name" value="HELICASE_ATP_BIND_1"/>
    <property type="match status" value="1"/>
</dbReference>
<keyword evidence="8 13" id="KW-0067">ATP-binding</keyword>
<dbReference type="PROSITE" id="PS51194">
    <property type="entry name" value="HELICASE_CTER"/>
    <property type="match status" value="1"/>
</dbReference>
<dbReference type="SMART" id="SM00233">
    <property type="entry name" value="PH"/>
    <property type="match status" value="1"/>
</dbReference>
<feature type="compositionally biased region" description="Basic residues" evidence="14">
    <location>
        <begin position="1094"/>
        <end position="1103"/>
    </location>
</feature>
<dbReference type="HAMAP" id="MF_01341">
    <property type="entry name" value="Ribosomal_uL15"/>
    <property type="match status" value="1"/>
</dbReference>
<keyword evidence="4" id="KW-0698">rRNA processing</keyword>
<evidence type="ECO:0000256" key="11">
    <source>
        <dbReference type="ARBA" id="ARBA00023274"/>
    </source>
</evidence>
<dbReference type="GO" id="GO:0006412">
    <property type="term" value="P:translation"/>
    <property type="evidence" value="ECO:0007669"/>
    <property type="project" value="InterPro"/>
</dbReference>
<evidence type="ECO:0000259" key="17">
    <source>
        <dbReference type="PROSITE" id="PS51194"/>
    </source>
</evidence>
<feature type="compositionally biased region" description="Low complexity" evidence="14">
    <location>
        <begin position="1043"/>
        <end position="1052"/>
    </location>
</feature>
<feature type="domain" description="Helicase ATP-binding" evidence="16">
    <location>
        <begin position="192"/>
        <end position="406"/>
    </location>
</feature>
<dbReference type="PROSITE" id="PS00475">
    <property type="entry name" value="RIBOSOMAL_L15"/>
    <property type="match status" value="1"/>
</dbReference>
<dbReference type="Gene3D" id="3.40.50.300">
    <property type="entry name" value="P-loop containing nucleotide triphosphate hydrolases"/>
    <property type="match status" value="2"/>
</dbReference>
<evidence type="ECO:0000313" key="19">
    <source>
        <dbReference type="Proteomes" id="UP000612746"/>
    </source>
</evidence>
<feature type="compositionally biased region" description="Basic and acidic residues" evidence="14">
    <location>
        <begin position="76"/>
        <end position="95"/>
    </location>
</feature>
<evidence type="ECO:0000256" key="12">
    <source>
        <dbReference type="RuleBase" id="RU003888"/>
    </source>
</evidence>
<dbReference type="InterPro" id="IPR021131">
    <property type="entry name" value="Ribosomal_uL15/eL18"/>
</dbReference>